<protein>
    <submittedName>
        <fullName evidence="2">Carboxypeptidase regulatory-like domain-containing protein</fullName>
    </submittedName>
</protein>
<name>A0ABY7PS52_9BACT</name>
<organism evidence="2 3">
    <name type="scientific">Hymenobacter yonginensis</name>
    <dbReference type="NCBI Taxonomy" id="748197"/>
    <lineage>
        <taxon>Bacteria</taxon>
        <taxon>Pseudomonadati</taxon>
        <taxon>Bacteroidota</taxon>
        <taxon>Cytophagia</taxon>
        <taxon>Cytophagales</taxon>
        <taxon>Hymenobacteraceae</taxon>
        <taxon>Hymenobacter</taxon>
    </lineage>
</organism>
<reference evidence="2 3" key="1">
    <citation type="journal article" date="2011" name="Int. J. Syst. Evol. Microbiol.">
        <title>Hymenobacter yonginensis sp. nov., isolated from a mesotrophic artificial lake.</title>
        <authorList>
            <person name="Joung Y."/>
            <person name="Cho S.H."/>
            <person name="Kim H."/>
            <person name="Kim S.B."/>
            <person name="Joh K."/>
        </authorList>
    </citation>
    <scope>NUCLEOTIDE SEQUENCE [LARGE SCALE GENOMIC DNA]</scope>
    <source>
        <strain evidence="2 3">KCTC 22745</strain>
    </source>
</reference>
<evidence type="ECO:0000256" key="1">
    <source>
        <dbReference type="SAM" id="SignalP"/>
    </source>
</evidence>
<dbReference type="Proteomes" id="UP001211872">
    <property type="component" value="Chromosome"/>
</dbReference>
<keyword evidence="1" id="KW-0732">Signal</keyword>
<sequence length="148" mass="15862">MKTSFLNRTLLGFISSLAVLQLSAQVLGHGTVSGSLRDGDTQEPIPYTSVVVLRADNHQLAAAGTTDANGNFKFHYLPLGRYIVQSTALGYQPLQPTVAFRPLHNRQQLGTLTLQSLPGQPVVVGTRQAVAQRSSTQPTNVPAQRLGS</sequence>
<evidence type="ECO:0000313" key="2">
    <source>
        <dbReference type="EMBL" id="WBO85703.1"/>
    </source>
</evidence>
<feature type="signal peptide" evidence="1">
    <location>
        <begin position="1"/>
        <end position="24"/>
    </location>
</feature>
<accession>A0ABY7PS52</accession>
<dbReference type="Gene3D" id="2.60.40.1120">
    <property type="entry name" value="Carboxypeptidase-like, regulatory domain"/>
    <property type="match status" value="1"/>
</dbReference>
<keyword evidence="3" id="KW-1185">Reference proteome</keyword>
<evidence type="ECO:0000313" key="3">
    <source>
        <dbReference type="Proteomes" id="UP001211872"/>
    </source>
</evidence>
<gene>
    <name evidence="2" type="ORF">O9Z63_05505</name>
</gene>
<dbReference type="InterPro" id="IPR008969">
    <property type="entry name" value="CarboxyPept-like_regulatory"/>
</dbReference>
<proteinExistence type="predicted"/>
<dbReference type="EMBL" id="CP115396">
    <property type="protein sequence ID" value="WBO85703.1"/>
    <property type="molecule type" value="Genomic_DNA"/>
</dbReference>
<dbReference type="Pfam" id="PF13620">
    <property type="entry name" value="CarboxypepD_reg"/>
    <property type="match status" value="1"/>
</dbReference>
<feature type="chain" id="PRO_5045307710" evidence="1">
    <location>
        <begin position="25"/>
        <end position="148"/>
    </location>
</feature>
<dbReference type="SUPFAM" id="SSF49464">
    <property type="entry name" value="Carboxypeptidase regulatory domain-like"/>
    <property type="match status" value="1"/>
</dbReference>
<dbReference type="RefSeq" id="WP_270128326.1">
    <property type="nucleotide sequence ID" value="NZ_CP115396.1"/>
</dbReference>